<proteinExistence type="predicted"/>
<accession>A0A8X6Q4W0</accession>
<feature type="compositionally biased region" description="Polar residues" evidence="1">
    <location>
        <begin position="24"/>
        <end position="40"/>
    </location>
</feature>
<dbReference type="AlphaFoldDB" id="A0A8X6Q4W0"/>
<feature type="region of interest" description="Disordered" evidence="1">
    <location>
        <begin position="1"/>
        <end position="61"/>
    </location>
</feature>
<feature type="compositionally biased region" description="Basic and acidic residues" evidence="1">
    <location>
        <begin position="47"/>
        <end position="57"/>
    </location>
</feature>
<dbReference type="EMBL" id="BMAW01026881">
    <property type="protein sequence ID" value="GFT99271.1"/>
    <property type="molecule type" value="Genomic_DNA"/>
</dbReference>
<organism evidence="2 3">
    <name type="scientific">Nephila pilipes</name>
    <name type="common">Giant wood spider</name>
    <name type="synonym">Nephila maculata</name>
    <dbReference type="NCBI Taxonomy" id="299642"/>
    <lineage>
        <taxon>Eukaryota</taxon>
        <taxon>Metazoa</taxon>
        <taxon>Ecdysozoa</taxon>
        <taxon>Arthropoda</taxon>
        <taxon>Chelicerata</taxon>
        <taxon>Arachnida</taxon>
        <taxon>Araneae</taxon>
        <taxon>Araneomorphae</taxon>
        <taxon>Entelegynae</taxon>
        <taxon>Araneoidea</taxon>
        <taxon>Nephilidae</taxon>
        <taxon>Nephila</taxon>
    </lineage>
</organism>
<protein>
    <submittedName>
        <fullName evidence="2">Uncharacterized protein</fullName>
    </submittedName>
</protein>
<evidence type="ECO:0000313" key="2">
    <source>
        <dbReference type="EMBL" id="GFT99271.1"/>
    </source>
</evidence>
<gene>
    <name evidence="2" type="ORF">NPIL_229501</name>
</gene>
<keyword evidence="3" id="KW-1185">Reference proteome</keyword>
<dbReference type="Proteomes" id="UP000887013">
    <property type="component" value="Unassembled WGS sequence"/>
</dbReference>
<name>A0A8X6Q4W0_NEPPI</name>
<comment type="caution">
    <text evidence="2">The sequence shown here is derived from an EMBL/GenBank/DDBJ whole genome shotgun (WGS) entry which is preliminary data.</text>
</comment>
<reference evidence="2" key="1">
    <citation type="submission" date="2020-08" db="EMBL/GenBank/DDBJ databases">
        <title>Multicomponent nature underlies the extraordinary mechanical properties of spider dragline silk.</title>
        <authorList>
            <person name="Kono N."/>
            <person name="Nakamura H."/>
            <person name="Mori M."/>
            <person name="Yoshida Y."/>
            <person name="Ohtoshi R."/>
            <person name="Malay A.D."/>
            <person name="Moran D.A.P."/>
            <person name="Tomita M."/>
            <person name="Numata K."/>
            <person name="Arakawa K."/>
        </authorList>
    </citation>
    <scope>NUCLEOTIDE SEQUENCE</scope>
</reference>
<sequence>MNPNFVQENISYASKCKPEKTQRPESTQSSENNRIQQTSQPKRKRTENKITKTEKSQENISIIDAMTELEKLFSESQPFRSLQRNEQS</sequence>
<evidence type="ECO:0000256" key="1">
    <source>
        <dbReference type="SAM" id="MobiDB-lite"/>
    </source>
</evidence>
<feature type="compositionally biased region" description="Polar residues" evidence="1">
    <location>
        <begin position="1"/>
        <end position="12"/>
    </location>
</feature>
<evidence type="ECO:0000313" key="3">
    <source>
        <dbReference type="Proteomes" id="UP000887013"/>
    </source>
</evidence>